<dbReference type="InterPro" id="IPR028082">
    <property type="entry name" value="Peripla_BP_I"/>
</dbReference>
<reference evidence="5 6" key="1">
    <citation type="journal article" date="2022" name="Environ. Microbiol. Rep.">
        <title>Eco-phylogenetic analyses reveal divergent evolution of vitamin B12 metabolism in the marine bacterial family 'Psychromonadaceae'.</title>
        <authorList>
            <person name="Jin X."/>
            <person name="Yang Y."/>
            <person name="Cao H."/>
            <person name="Gao B."/>
            <person name="Zhao Z."/>
        </authorList>
    </citation>
    <scope>NUCLEOTIDE SEQUENCE [LARGE SCALE GENOMIC DNA]</scope>
    <source>
        <strain evidence="5 6">MKS20</strain>
    </source>
</reference>
<dbReference type="PROSITE" id="PS00356">
    <property type="entry name" value="HTH_LACI_1"/>
    <property type="match status" value="1"/>
</dbReference>
<comment type="caution">
    <text evidence="5">The sequence shown here is derived from an EMBL/GenBank/DDBJ whole genome shotgun (WGS) entry which is preliminary data.</text>
</comment>
<keyword evidence="3" id="KW-0804">Transcription</keyword>
<keyword evidence="1" id="KW-0805">Transcription regulation</keyword>
<evidence type="ECO:0000313" key="5">
    <source>
        <dbReference type="EMBL" id="MCE2596571.1"/>
    </source>
</evidence>
<evidence type="ECO:0000256" key="2">
    <source>
        <dbReference type="ARBA" id="ARBA00023125"/>
    </source>
</evidence>
<dbReference type="Gene3D" id="3.40.50.2300">
    <property type="match status" value="2"/>
</dbReference>
<dbReference type="CDD" id="cd01392">
    <property type="entry name" value="HTH_LacI"/>
    <property type="match status" value="1"/>
</dbReference>
<feature type="domain" description="HTH lacI-type" evidence="4">
    <location>
        <begin position="13"/>
        <end position="67"/>
    </location>
</feature>
<dbReference type="InterPro" id="IPR010982">
    <property type="entry name" value="Lambda_DNA-bd_dom_sf"/>
</dbReference>
<dbReference type="RefSeq" id="WP_233054208.1">
    <property type="nucleotide sequence ID" value="NZ_JAIMJA010000021.1"/>
</dbReference>
<dbReference type="CDD" id="cd01575">
    <property type="entry name" value="PBP1_GntR"/>
    <property type="match status" value="1"/>
</dbReference>
<dbReference type="Gene3D" id="1.10.260.40">
    <property type="entry name" value="lambda repressor-like DNA-binding domains"/>
    <property type="match status" value="1"/>
</dbReference>
<dbReference type="GO" id="GO:0003677">
    <property type="term" value="F:DNA binding"/>
    <property type="evidence" value="ECO:0007669"/>
    <property type="project" value="UniProtKB-KW"/>
</dbReference>
<gene>
    <name evidence="5" type="ORF">K6Y31_17420</name>
</gene>
<dbReference type="Pfam" id="PF00356">
    <property type="entry name" value="LacI"/>
    <property type="match status" value="1"/>
</dbReference>
<keyword evidence="6" id="KW-1185">Reference proteome</keyword>
<proteinExistence type="predicted"/>
<dbReference type="SUPFAM" id="SSF47413">
    <property type="entry name" value="lambda repressor-like DNA-binding domains"/>
    <property type="match status" value="1"/>
</dbReference>
<name>A0ABS8WFQ5_9GAMM</name>
<accession>A0ABS8WFQ5</accession>
<dbReference type="EMBL" id="JAIMJA010000021">
    <property type="protein sequence ID" value="MCE2596571.1"/>
    <property type="molecule type" value="Genomic_DNA"/>
</dbReference>
<dbReference type="SMART" id="SM00354">
    <property type="entry name" value="HTH_LACI"/>
    <property type="match status" value="1"/>
</dbReference>
<protein>
    <submittedName>
        <fullName evidence="5">LacI family DNA-binding transcriptional regulator</fullName>
    </submittedName>
</protein>
<keyword evidence="2 5" id="KW-0238">DNA-binding</keyword>
<dbReference type="SUPFAM" id="SSF53822">
    <property type="entry name" value="Periplasmic binding protein-like I"/>
    <property type="match status" value="1"/>
</dbReference>
<evidence type="ECO:0000313" key="6">
    <source>
        <dbReference type="Proteomes" id="UP001201273"/>
    </source>
</evidence>
<dbReference type="InterPro" id="IPR000843">
    <property type="entry name" value="HTH_LacI"/>
</dbReference>
<dbReference type="PROSITE" id="PS50932">
    <property type="entry name" value="HTH_LACI_2"/>
    <property type="match status" value="1"/>
</dbReference>
<organism evidence="5 6">
    <name type="scientific">Motilimonas cestriensis</name>
    <dbReference type="NCBI Taxonomy" id="2742685"/>
    <lineage>
        <taxon>Bacteria</taxon>
        <taxon>Pseudomonadati</taxon>
        <taxon>Pseudomonadota</taxon>
        <taxon>Gammaproteobacteria</taxon>
        <taxon>Alteromonadales</taxon>
        <taxon>Alteromonadales genera incertae sedis</taxon>
        <taxon>Motilimonas</taxon>
    </lineage>
</organism>
<dbReference type="InterPro" id="IPR046335">
    <property type="entry name" value="LacI/GalR-like_sensor"/>
</dbReference>
<sequence length="340" mass="36519">MSQGKKRKNSGRVTLADVAKLAGVGSMTVSRALRTPDLVSTGLREKIDAAVAQLGYLPNKAAGALASSQSDIVAVILPSLTEFATNEIVLALKSVLEPAGYQLIFTASNYDSQEEEKQVRALLQHSPAALILPGTAHTSQTLKYIENISLPVVELSALTLTPVHINVGVDHHASAYQLTKFLYMKGYRHIGFIGAYTNFGRFAMRLAGWQKAMIDHDMASHRLVLGLSEVSFSVGAELLMDTLARWPDLDAVICSHSELAAGLILEANKQGVKVPEQLAIATFEDPNLCNTLQPSLTTVDIPYADVGTQAAEALLQALIAGNRDKVVKSLGFRVKTRAST</sequence>
<evidence type="ECO:0000256" key="3">
    <source>
        <dbReference type="ARBA" id="ARBA00023163"/>
    </source>
</evidence>
<dbReference type="PANTHER" id="PTHR30146:SF33">
    <property type="entry name" value="TRANSCRIPTIONAL REGULATOR"/>
    <property type="match status" value="1"/>
</dbReference>
<evidence type="ECO:0000259" key="4">
    <source>
        <dbReference type="PROSITE" id="PS50932"/>
    </source>
</evidence>
<dbReference type="PANTHER" id="PTHR30146">
    <property type="entry name" value="LACI-RELATED TRANSCRIPTIONAL REPRESSOR"/>
    <property type="match status" value="1"/>
</dbReference>
<evidence type="ECO:0000256" key="1">
    <source>
        <dbReference type="ARBA" id="ARBA00023015"/>
    </source>
</evidence>
<dbReference type="Proteomes" id="UP001201273">
    <property type="component" value="Unassembled WGS sequence"/>
</dbReference>
<dbReference type="Pfam" id="PF13377">
    <property type="entry name" value="Peripla_BP_3"/>
    <property type="match status" value="1"/>
</dbReference>